<dbReference type="SMART" id="SM00612">
    <property type="entry name" value="Kelch"/>
    <property type="match status" value="5"/>
</dbReference>
<name>A0A9X1C9J1_9FLAO</name>
<dbReference type="Proteomes" id="UP001138672">
    <property type="component" value="Unassembled WGS sequence"/>
</dbReference>
<reference evidence="3" key="1">
    <citation type="submission" date="2021-03" db="EMBL/GenBank/DDBJ databases">
        <title>Genomic Encyclopedia of Type Strains, Phase IV (KMG-IV): sequencing the most valuable type-strain genomes for metagenomic binning, comparative biology and taxonomic classification.</title>
        <authorList>
            <person name="Goeker M."/>
        </authorList>
    </citation>
    <scope>NUCLEOTIDE SEQUENCE</scope>
    <source>
        <strain evidence="3">DSM 15523</strain>
        <strain evidence="4 6">DSM 16476</strain>
    </source>
</reference>
<keyword evidence="6" id="KW-1185">Reference proteome</keyword>
<gene>
    <name evidence="3" type="ORF">J2Z56_003148</name>
    <name evidence="4" type="ORF">J2Z57_003318</name>
</gene>
<dbReference type="InterPro" id="IPR015915">
    <property type="entry name" value="Kelch-typ_b-propeller"/>
</dbReference>
<dbReference type="PANTHER" id="PTHR24412:SF499">
    <property type="entry name" value="KELCH REPEAT AND BTB DOMAIN-CONTAINING PROTEIN 8-LIKE ISOFORM X1"/>
    <property type="match status" value="1"/>
</dbReference>
<evidence type="ECO:0000313" key="3">
    <source>
        <dbReference type="EMBL" id="MBP1841216.1"/>
    </source>
</evidence>
<evidence type="ECO:0000256" key="1">
    <source>
        <dbReference type="ARBA" id="ARBA00022441"/>
    </source>
</evidence>
<comment type="caution">
    <text evidence="3">The sequence shown here is derived from an EMBL/GenBank/DDBJ whole genome shotgun (WGS) entry which is preliminary data.</text>
</comment>
<keyword evidence="2" id="KW-0677">Repeat</keyword>
<dbReference type="RefSeq" id="WP_057779194.1">
    <property type="nucleotide sequence ID" value="NZ_JAGGJQ010000010.1"/>
</dbReference>
<organism evidence="3 5">
    <name type="scientific">Formosa algae</name>
    <dbReference type="NCBI Taxonomy" id="225843"/>
    <lineage>
        <taxon>Bacteria</taxon>
        <taxon>Pseudomonadati</taxon>
        <taxon>Bacteroidota</taxon>
        <taxon>Flavobacteriia</taxon>
        <taxon>Flavobacteriales</taxon>
        <taxon>Flavobacteriaceae</taxon>
        <taxon>Formosa</taxon>
    </lineage>
</organism>
<dbReference type="EMBL" id="JAGGJQ010000010">
    <property type="protein sequence ID" value="MBP1841216.1"/>
    <property type="molecule type" value="Genomic_DNA"/>
</dbReference>
<dbReference type="Proteomes" id="UP001231587">
    <property type="component" value="Unassembled WGS sequence"/>
</dbReference>
<proteinExistence type="predicted"/>
<evidence type="ECO:0000313" key="4">
    <source>
        <dbReference type="EMBL" id="MDQ0336861.1"/>
    </source>
</evidence>
<dbReference type="EMBL" id="JAUSUU010000011">
    <property type="protein sequence ID" value="MDQ0336861.1"/>
    <property type="molecule type" value="Genomic_DNA"/>
</dbReference>
<dbReference type="InterPro" id="IPR006652">
    <property type="entry name" value="Kelch_1"/>
</dbReference>
<dbReference type="PANTHER" id="PTHR24412">
    <property type="entry name" value="KELCH PROTEIN"/>
    <property type="match status" value="1"/>
</dbReference>
<dbReference type="OrthoDB" id="996574at2"/>
<evidence type="ECO:0000313" key="5">
    <source>
        <dbReference type="Proteomes" id="UP001138672"/>
    </source>
</evidence>
<accession>A0A9X1C9J1</accession>
<keyword evidence="1" id="KW-0880">Kelch repeat</keyword>
<evidence type="ECO:0000256" key="2">
    <source>
        <dbReference type="ARBA" id="ARBA00022737"/>
    </source>
</evidence>
<dbReference type="SUPFAM" id="SSF117281">
    <property type="entry name" value="Kelch motif"/>
    <property type="match status" value="2"/>
</dbReference>
<evidence type="ECO:0000313" key="6">
    <source>
        <dbReference type="Proteomes" id="UP001231587"/>
    </source>
</evidence>
<protein>
    <submittedName>
        <fullName evidence="3">N-acetylneuraminic acid mutarotase</fullName>
    </submittedName>
</protein>
<sequence length="331" mass="36528">MLKQLTILNRVFIVLLSVFVTEIEAQDVSQAQWQELSCTGKPVARHEAAFVEAGGMFYLAGGRRIQEVSIFNPETKTWTSGAKPPLEIHHFQGVSYQGQIYAVGAHTGKYIHETPLEHAYVYNPKTDVWSKSFAMPKNRSRGSTTASIYKDKLYIVGGILDGHWDGHVAWADCYDFKTGKWQVLADAPRARDHASSVVCNDKLYVIGGRRSSGKIKKVMDLTVGEIDVFNFKTGTWETLDANIPTERAGLTAITLGDNIIVTGGESGTQKSAHNEVECLNTSTQIWTTWPALDQGRHGTQLTHYNNNLYIASGCSERGGSTELNSISILSE</sequence>
<dbReference type="Pfam" id="PF24681">
    <property type="entry name" value="Kelch_KLHDC2_KLHL20_DRC7"/>
    <property type="match status" value="1"/>
</dbReference>
<dbReference type="Gene3D" id="2.120.10.80">
    <property type="entry name" value="Kelch-type beta propeller"/>
    <property type="match status" value="2"/>
</dbReference>
<dbReference type="AlphaFoldDB" id="A0A9X1C9J1"/>